<proteinExistence type="predicted"/>
<dbReference type="Pfam" id="PF00929">
    <property type="entry name" value="RNase_T"/>
    <property type="match status" value="1"/>
</dbReference>
<evidence type="ECO:0000256" key="2">
    <source>
        <dbReference type="ARBA" id="ARBA00022801"/>
    </source>
</evidence>
<evidence type="ECO:0000256" key="3">
    <source>
        <dbReference type="ARBA" id="ARBA00022839"/>
    </source>
</evidence>
<evidence type="ECO:0000313" key="6">
    <source>
        <dbReference type="Proteomes" id="UP000033434"/>
    </source>
</evidence>
<reference evidence="5 6" key="1">
    <citation type="journal article" date="2015" name="BMC Genomics">
        <title>Genome mining reveals unlocked bioactive potential of marine Gram-negative bacteria.</title>
        <authorList>
            <person name="Machado H."/>
            <person name="Sonnenschein E.C."/>
            <person name="Melchiorsen J."/>
            <person name="Gram L."/>
        </authorList>
    </citation>
    <scope>NUCLEOTIDE SEQUENCE [LARGE SCALE GENOMIC DNA]</scope>
    <source>
        <strain evidence="5 6">S4054</strain>
    </source>
</reference>
<dbReference type="PATRIC" id="fig|1129367.4.peg.276"/>
<evidence type="ECO:0000313" key="5">
    <source>
        <dbReference type="EMBL" id="KKE85636.1"/>
    </source>
</evidence>
<dbReference type="GO" id="GO:0005829">
    <property type="term" value="C:cytosol"/>
    <property type="evidence" value="ECO:0007669"/>
    <property type="project" value="TreeGrafter"/>
</dbReference>
<dbReference type="SMART" id="SM00479">
    <property type="entry name" value="EXOIII"/>
    <property type="match status" value="1"/>
</dbReference>
<evidence type="ECO:0000256" key="1">
    <source>
        <dbReference type="ARBA" id="ARBA00022722"/>
    </source>
</evidence>
<dbReference type="AlphaFoldDB" id="A0A0F6AIE0"/>
<dbReference type="Gene3D" id="3.30.420.10">
    <property type="entry name" value="Ribonuclease H-like superfamily/Ribonuclease H"/>
    <property type="match status" value="1"/>
</dbReference>
<dbReference type="InterPro" id="IPR013520">
    <property type="entry name" value="Ribonucl_H"/>
</dbReference>
<evidence type="ECO:0000259" key="4">
    <source>
        <dbReference type="SMART" id="SM00479"/>
    </source>
</evidence>
<accession>A0A0F6AIE0</accession>
<feature type="domain" description="Exonuclease" evidence="4">
    <location>
        <begin position="21"/>
        <end position="195"/>
    </location>
</feature>
<dbReference type="GO" id="GO:0008408">
    <property type="term" value="F:3'-5' exonuclease activity"/>
    <property type="evidence" value="ECO:0007669"/>
    <property type="project" value="TreeGrafter"/>
</dbReference>
<dbReference type="GO" id="GO:0003676">
    <property type="term" value="F:nucleic acid binding"/>
    <property type="evidence" value="ECO:0007669"/>
    <property type="project" value="InterPro"/>
</dbReference>
<dbReference type="CDD" id="cd06127">
    <property type="entry name" value="DEDDh"/>
    <property type="match status" value="1"/>
</dbReference>
<gene>
    <name evidence="5" type="ORF">N479_25345</name>
</gene>
<keyword evidence="1" id="KW-0540">Nuclease</keyword>
<dbReference type="GO" id="GO:0006259">
    <property type="term" value="P:DNA metabolic process"/>
    <property type="evidence" value="ECO:0007669"/>
    <property type="project" value="UniProtKB-ARBA"/>
</dbReference>
<organism evidence="5 6">
    <name type="scientific">Pseudoalteromonas luteoviolacea S4054</name>
    <dbReference type="NCBI Taxonomy" id="1129367"/>
    <lineage>
        <taxon>Bacteria</taxon>
        <taxon>Pseudomonadati</taxon>
        <taxon>Pseudomonadota</taxon>
        <taxon>Gammaproteobacteria</taxon>
        <taxon>Alteromonadales</taxon>
        <taxon>Pseudoalteromonadaceae</taxon>
        <taxon>Pseudoalteromonas</taxon>
    </lineage>
</organism>
<dbReference type="PANTHER" id="PTHR30231:SF4">
    <property type="entry name" value="PROTEIN NEN2"/>
    <property type="match status" value="1"/>
</dbReference>
<dbReference type="PANTHER" id="PTHR30231">
    <property type="entry name" value="DNA POLYMERASE III SUBUNIT EPSILON"/>
    <property type="match status" value="1"/>
</dbReference>
<dbReference type="EMBL" id="AUXW01000021">
    <property type="protein sequence ID" value="KKE85636.1"/>
    <property type="molecule type" value="Genomic_DNA"/>
</dbReference>
<comment type="caution">
    <text evidence="5">The sequence shown here is derived from an EMBL/GenBank/DDBJ whole genome shotgun (WGS) entry which is preliminary data.</text>
</comment>
<dbReference type="InterPro" id="IPR036397">
    <property type="entry name" value="RNaseH_sf"/>
</dbReference>
<dbReference type="Proteomes" id="UP000033434">
    <property type="component" value="Unassembled WGS sequence"/>
</dbReference>
<protein>
    <recommendedName>
        <fullName evidence="4">Exonuclease domain-containing protein</fullName>
    </recommendedName>
</protein>
<keyword evidence="2" id="KW-0378">Hydrolase</keyword>
<dbReference type="InterPro" id="IPR012337">
    <property type="entry name" value="RNaseH-like_sf"/>
</dbReference>
<sequence length="205" mass="23293">MKWLIPNFIKKRNEPLWIDSELVVVDLELTGLNANLHEIVSVAWVEINYGQIALQKAQYKINKDVQKLEQSPIYHGISEPEIAEKGEHLGAILSVLARLLDTKTLVCHNAPLDWGFLQKYFIQYGISTKPTFMIDTLKLEKKRLLRAQEVIREDQLTLPACRARYGLPAYQNHNALSDALATAELLLAQVSHLDSQKAITLRKLA</sequence>
<dbReference type="RefSeq" id="WP_046354187.1">
    <property type="nucleotide sequence ID" value="NZ_AUXW01000021.1"/>
</dbReference>
<keyword evidence="3" id="KW-0269">Exonuclease</keyword>
<name>A0A0F6AIE0_9GAMM</name>
<dbReference type="SUPFAM" id="SSF53098">
    <property type="entry name" value="Ribonuclease H-like"/>
    <property type="match status" value="1"/>
</dbReference>